<proteinExistence type="inferred from homology"/>
<feature type="binding site" evidence="6">
    <location>
        <begin position="200"/>
        <end position="204"/>
    </location>
    <ligand>
        <name>AMP</name>
        <dbReference type="ChEBI" id="CHEBI:456215"/>
    </ligand>
</feature>
<feature type="binding site" evidence="6">
    <location>
        <position position="163"/>
    </location>
    <ligand>
        <name>(6S)-NADPHX</name>
        <dbReference type="ChEBI" id="CHEBI:64076"/>
    </ligand>
</feature>
<accession>A0A9D1V5B6</accession>
<reference evidence="8" key="2">
    <citation type="submission" date="2021-04" db="EMBL/GenBank/DDBJ databases">
        <authorList>
            <person name="Gilroy R."/>
        </authorList>
    </citation>
    <scope>NUCLEOTIDE SEQUENCE</scope>
    <source>
        <strain evidence="8">2239</strain>
    </source>
</reference>
<name>A0A9D1V5B6_9FIRM</name>
<dbReference type="InterPro" id="IPR000631">
    <property type="entry name" value="CARKD"/>
</dbReference>
<keyword evidence="3 6" id="KW-0521">NADP</keyword>
<keyword evidence="5 6" id="KW-0456">Lyase</keyword>
<comment type="similarity">
    <text evidence="6">Belongs to the NnrD/CARKD family.</text>
</comment>
<dbReference type="InterPro" id="IPR029056">
    <property type="entry name" value="Ribokinase-like"/>
</dbReference>
<keyword evidence="2 6" id="KW-0067">ATP-binding</keyword>
<dbReference type="HAMAP" id="MF_01965">
    <property type="entry name" value="NADHX_dehydratase"/>
    <property type="match status" value="1"/>
</dbReference>
<dbReference type="Gene3D" id="3.40.1190.20">
    <property type="match status" value="1"/>
</dbReference>
<comment type="catalytic activity">
    <reaction evidence="6">
        <text>(6S)-NADPHX + ADP = AMP + phosphate + NADPH + H(+)</text>
        <dbReference type="Rhea" id="RHEA:32235"/>
        <dbReference type="ChEBI" id="CHEBI:15378"/>
        <dbReference type="ChEBI" id="CHEBI:43474"/>
        <dbReference type="ChEBI" id="CHEBI:57783"/>
        <dbReference type="ChEBI" id="CHEBI:64076"/>
        <dbReference type="ChEBI" id="CHEBI:456215"/>
        <dbReference type="ChEBI" id="CHEBI:456216"/>
        <dbReference type="EC" id="4.2.1.136"/>
    </reaction>
</comment>
<feature type="binding site" evidence="6">
    <location>
        <position position="112"/>
    </location>
    <ligand>
        <name>(6S)-NADPHX</name>
        <dbReference type="ChEBI" id="CHEBI:64076"/>
    </ligand>
</feature>
<dbReference type="GO" id="GO:0005524">
    <property type="term" value="F:ATP binding"/>
    <property type="evidence" value="ECO:0007669"/>
    <property type="project" value="UniProtKB-KW"/>
</dbReference>
<dbReference type="NCBIfam" id="TIGR00196">
    <property type="entry name" value="yjeF_cterm"/>
    <property type="match status" value="1"/>
</dbReference>
<evidence type="ECO:0000256" key="6">
    <source>
        <dbReference type="HAMAP-Rule" id="MF_01965"/>
    </source>
</evidence>
<comment type="catalytic activity">
    <reaction evidence="6">
        <text>(6S)-NADHX + ADP = AMP + phosphate + NADH + H(+)</text>
        <dbReference type="Rhea" id="RHEA:32223"/>
        <dbReference type="ChEBI" id="CHEBI:15378"/>
        <dbReference type="ChEBI" id="CHEBI:43474"/>
        <dbReference type="ChEBI" id="CHEBI:57945"/>
        <dbReference type="ChEBI" id="CHEBI:64074"/>
        <dbReference type="ChEBI" id="CHEBI:456215"/>
        <dbReference type="ChEBI" id="CHEBI:456216"/>
        <dbReference type="EC" id="4.2.1.136"/>
    </reaction>
</comment>
<dbReference type="PROSITE" id="PS51383">
    <property type="entry name" value="YJEF_C_3"/>
    <property type="match status" value="1"/>
</dbReference>
<comment type="cofactor">
    <cofactor evidence="6">
        <name>Mg(2+)</name>
        <dbReference type="ChEBI" id="CHEBI:18420"/>
    </cofactor>
</comment>
<comment type="function">
    <text evidence="6">Catalyzes the dehydration of the S-form of NAD(P)HX at the expense of ADP, which is converted to AMP. Together with NAD(P)HX epimerase, which catalyzes the epimerization of the S- and R-forms, the enzyme allows the repair of both epimers of NAD(P)HX, a damaged form of NAD(P)H that is a result of enzymatic or heat-dependent hydration.</text>
</comment>
<dbReference type="PANTHER" id="PTHR12592">
    <property type="entry name" value="ATP-DEPENDENT (S)-NAD(P)H-HYDRATE DEHYDRATASE FAMILY MEMBER"/>
    <property type="match status" value="1"/>
</dbReference>
<dbReference type="AlphaFoldDB" id="A0A9D1V5B6"/>
<feature type="domain" description="YjeF C-terminal" evidence="7">
    <location>
        <begin position="6"/>
        <end position="289"/>
    </location>
</feature>
<evidence type="ECO:0000256" key="4">
    <source>
        <dbReference type="ARBA" id="ARBA00023027"/>
    </source>
</evidence>
<evidence type="ECO:0000256" key="1">
    <source>
        <dbReference type="ARBA" id="ARBA00022741"/>
    </source>
</evidence>
<comment type="caution">
    <text evidence="8">The sequence shown here is derived from an EMBL/GenBank/DDBJ whole genome shotgun (WGS) entry which is preliminary data.</text>
</comment>
<feature type="binding site" evidence="6">
    <location>
        <position position="229"/>
    </location>
    <ligand>
        <name>AMP</name>
        <dbReference type="ChEBI" id="CHEBI:456215"/>
    </ligand>
</feature>
<dbReference type="Pfam" id="PF01256">
    <property type="entry name" value="Carb_kinase"/>
    <property type="match status" value="1"/>
</dbReference>
<dbReference type="GO" id="GO:0052855">
    <property type="term" value="F:ADP-dependent NAD(P)H-hydrate dehydratase activity"/>
    <property type="evidence" value="ECO:0007669"/>
    <property type="project" value="UniProtKB-UniRule"/>
</dbReference>
<evidence type="ECO:0000256" key="3">
    <source>
        <dbReference type="ARBA" id="ARBA00022857"/>
    </source>
</evidence>
<dbReference type="GO" id="GO:0110051">
    <property type="term" value="P:metabolite repair"/>
    <property type="evidence" value="ECO:0007669"/>
    <property type="project" value="TreeGrafter"/>
</dbReference>
<comment type="subunit">
    <text evidence="6">Homotetramer.</text>
</comment>
<organism evidence="8 9">
    <name type="scientific">Candidatus Allofournierella pullicola</name>
    <dbReference type="NCBI Taxonomy" id="2838596"/>
    <lineage>
        <taxon>Bacteria</taxon>
        <taxon>Bacillati</taxon>
        <taxon>Bacillota</taxon>
        <taxon>Clostridia</taxon>
        <taxon>Eubacteriales</taxon>
        <taxon>Oscillospiraceae</taxon>
        <taxon>Allofournierella</taxon>
    </lineage>
</organism>
<feature type="binding site" evidence="6">
    <location>
        <position position="230"/>
    </location>
    <ligand>
        <name>(6S)-NADPHX</name>
        <dbReference type="ChEBI" id="CHEBI:64076"/>
    </ligand>
</feature>
<gene>
    <name evidence="6" type="primary">nnrD</name>
    <name evidence="8" type="ORF">H9865_09860</name>
</gene>
<dbReference type="EC" id="4.2.1.136" evidence="6"/>
<dbReference type="CDD" id="cd01171">
    <property type="entry name" value="YXKO-related"/>
    <property type="match status" value="1"/>
</dbReference>
<sequence>MAKEITAQQVFELLPRRKADSHKGSYGKVMCLAGSARFRGAAAMAAEGALRAGAGLVTLASVEPVIAGVAARTPECVFLPCRQSAEGGVSAQSGKAVLEKVRGMDVLLFGPGLGDSEDTAALLEQLGPSAGCTLVLDADGLNAAAKMEALPRSPGLPLILTPHPGEMARLCGLTTAEVNAGREGIAAGYARAEDCVVVLKGHRTIVAGPGGEVFVNPTGNPGLSRGGSGDILAGMIAGLAAQGLSPLDAAVCGVWLHGAAADQCAKRLGQYGMLPHDIFTDLGTIFAAAER</sequence>
<dbReference type="GO" id="GO:0046496">
    <property type="term" value="P:nicotinamide nucleotide metabolic process"/>
    <property type="evidence" value="ECO:0007669"/>
    <property type="project" value="UniProtKB-UniRule"/>
</dbReference>
<evidence type="ECO:0000313" key="8">
    <source>
        <dbReference type="EMBL" id="HIX06380.1"/>
    </source>
</evidence>
<feature type="binding site" evidence="6">
    <location>
        <position position="41"/>
    </location>
    <ligand>
        <name>(6S)-NADPHX</name>
        <dbReference type="ChEBI" id="CHEBI:64076"/>
    </ligand>
</feature>
<protein>
    <recommendedName>
        <fullName evidence="6">ADP-dependent (S)-NAD(P)H-hydrate dehydratase</fullName>
        <ecNumber evidence="6">4.2.1.136</ecNumber>
    </recommendedName>
    <alternativeName>
        <fullName evidence="6">ADP-dependent NAD(P)HX dehydratase</fullName>
    </alternativeName>
</protein>
<dbReference type="Proteomes" id="UP000824193">
    <property type="component" value="Unassembled WGS sequence"/>
</dbReference>
<evidence type="ECO:0000256" key="2">
    <source>
        <dbReference type="ARBA" id="ARBA00022840"/>
    </source>
</evidence>
<dbReference type="PANTHER" id="PTHR12592:SF0">
    <property type="entry name" value="ATP-DEPENDENT (S)-NAD(P)H-HYDRATE DEHYDRATASE"/>
    <property type="match status" value="1"/>
</dbReference>
<evidence type="ECO:0000256" key="5">
    <source>
        <dbReference type="ARBA" id="ARBA00023239"/>
    </source>
</evidence>
<keyword evidence="1 6" id="KW-0547">Nucleotide-binding</keyword>
<evidence type="ECO:0000313" key="9">
    <source>
        <dbReference type="Proteomes" id="UP000824193"/>
    </source>
</evidence>
<keyword evidence="4 6" id="KW-0520">NAD</keyword>
<dbReference type="GO" id="GO:0052856">
    <property type="term" value="F:NAD(P)HX epimerase activity"/>
    <property type="evidence" value="ECO:0007669"/>
    <property type="project" value="TreeGrafter"/>
</dbReference>
<reference evidence="8" key="1">
    <citation type="journal article" date="2021" name="PeerJ">
        <title>Extensive microbial diversity within the chicken gut microbiome revealed by metagenomics and culture.</title>
        <authorList>
            <person name="Gilroy R."/>
            <person name="Ravi A."/>
            <person name="Getino M."/>
            <person name="Pursley I."/>
            <person name="Horton D.L."/>
            <person name="Alikhan N.F."/>
            <person name="Baker D."/>
            <person name="Gharbi K."/>
            <person name="Hall N."/>
            <person name="Watson M."/>
            <person name="Adriaenssens E.M."/>
            <person name="Foster-Nyarko E."/>
            <person name="Jarju S."/>
            <person name="Secka A."/>
            <person name="Antonio M."/>
            <person name="Oren A."/>
            <person name="Chaudhuri R.R."/>
            <person name="La Ragione R."/>
            <person name="Hildebrand F."/>
            <person name="Pallen M.J."/>
        </authorList>
    </citation>
    <scope>NUCLEOTIDE SEQUENCE</scope>
    <source>
        <strain evidence="8">2239</strain>
    </source>
</reference>
<evidence type="ECO:0000259" key="7">
    <source>
        <dbReference type="PROSITE" id="PS51383"/>
    </source>
</evidence>
<dbReference type="SUPFAM" id="SSF53613">
    <property type="entry name" value="Ribokinase-like"/>
    <property type="match status" value="1"/>
</dbReference>
<dbReference type="EMBL" id="DXFW01000034">
    <property type="protein sequence ID" value="HIX06380.1"/>
    <property type="molecule type" value="Genomic_DNA"/>
</dbReference>